<evidence type="ECO:0000313" key="4">
    <source>
        <dbReference type="Proteomes" id="UP000199473"/>
    </source>
</evidence>
<evidence type="ECO:0000313" key="3">
    <source>
        <dbReference type="EMBL" id="SFK79817.1"/>
    </source>
</evidence>
<reference evidence="3 4" key="1">
    <citation type="submission" date="2016-10" db="EMBL/GenBank/DDBJ databases">
        <authorList>
            <person name="de Groot N.N."/>
        </authorList>
    </citation>
    <scope>NUCLEOTIDE SEQUENCE [LARGE SCALE GENOMIC DNA]</scope>
    <source>
        <strain evidence="3 4">DSM 19981</strain>
    </source>
</reference>
<dbReference type="HAMAP" id="MF_00338">
    <property type="entry name" value="UPF0145"/>
    <property type="match status" value="1"/>
</dbReference>
<gene>
    <name evidence="3" type="ORF">SAMN02745775_107209</name>
</gene>
<dbReference type="STRING" id="1123062.SAMN02745775_107209"/>
<evidence type="ECO:0000256" key="1">
    <source>
        <dbReference type="ARBA" id="ARBA00010751"/>
    </source>
</evidence>
<dbReference type="AlphaFoldDB" id="A0A1I4CHP4"/>
<dbReference type="EMBL" id="FOSQ01000007">
    <property type="protein sequence ID" value="SFK79817.1"/>
    <property type="molecule type" value="Genomic_DNA"/>
</dbReference>
<comment type="similarity">
    <text evidence="1 2">Belongs to the UPF0145 family.</text>
</comment>
<dbReference type="PANTHER" id="PTHR34068">
    <property type="entry name" value="UPF0145 PROTEIN YBJQ"/>
    <property type="match status" value="1"/>
</dbReference>
<accession>A0A1I4CHP4</accession>
<dbReference type="InterPro" id="IPR002765">
    <property type="entry name" value="UPF0145_YbjQ-like"/>
</dbReference>
<dbReference type="Gene3D" id="3.30.110.70">
    <property type="entry name" value="Hypothetical protein apc22750. Chain B"/>
    <property type="match status" value="1"/>
</dbReference>
<name>A0A1I4CHP4_9PROT</name>
<dbReference type="SUPFAM" id="SSF117782">
    <property type="entry name" value="YbjQ-like"/>
    <property type="match status" value="1"/>
</dbReference>
<protein>
    <recommendedName>
        <fullName evidence="2">UPF0145 protein SAMN02745775_107209</fullName>
    </recommendedName>
</protein>
<evidence type="ECO:0000256" key="2">
    <source>
        <dbReference type="HAMAP-Rule" id="MF_00338"/>
    </source>
</evidence>
<sequence>MIFTTTSTVEGREVDRYLGVVFGDAVLGVNVFKDLLGGLRDIIGGRSGTYERELGSARDTALANLSQQAAAVGADAVLGIDIDYEVLGSGNGMLMVSASGTAVKLKPGPGAAAATPWGRPPG</sequence>
<dbReference type="PANTHER" id="PTHR34068:SF1">
    <property type="entry name" value="UPF0145 PROTEIN YBJQ"/>
    <property type="match status" value="1"/>
</dbReference>
<dbReference type="Proteomes" id="UP000199473">
    <property type="component" value="Unassembled WGS sequence"/>
</dbReference>
<dbReference type="RefSeq" id="WP_092961390.1">
    <property type="nucleotide sequence ID" value="NZ_FOSQ01000007.1"/>
</dbReference>
<organism evidence="3 4">
    <name type="scientific">Falsiroseomonas stagni DSM 19981</name>
    <dbReference type="NCBI Taxonomy" id="1123062"/>
    <lineage>
        <taxon>Bacteria</taxon>
        <taxon>Pseudomonadati</taxon>
        <taxon>Pseudomonadota</taxon>
        <taxon>Alphaproteobacteria</taxon>
        <taxon>Acetobacterales</taxon>
        <taxon>Roseomonadaceae</taxon>
        <taxon>Falsiroseomonas</taxon>
    </lineage>
</organism>
<dbReference type="OrthoDB" id="9796448at2"/>
<dbReference type="InterPro" id="IPR035439">
    <property type="entry name" value="UPF0145_dom_sf"/>
</dbReference>
<dbReference type="Pfam" id="PF01906">
    <property type="entry name" value="YbjQ_1"/>
    <property type="match status" value="1"/>
</dbReference>
<proteinExistence type="inferred from homology"/>
<keyword evidence="4" id="KW-1185">Reference proteome</keyword>